<comment type="caution">
    <text evidence="2">The sequence shown here is derived from an EMBL/GenBank/DDBJ whole genome shotgun (WGS) entry which is preliminary data.</text>
</comment>
<accession>A0A4E0RMG0</accession>
<name>A0A4E0RMG0_FASHE</name>
<comment type="similarity">
    <text evidence="1">Belongs to the cornifelin family.</text>
</comment>
<dbReference type="Pfam" id="PF04749">
    <property type="entry name" value="PLAC8"/>
    <property type="match status" value="1"/>
</dbReference>
<dbReference type="AlphaFoldDB" id="A0A4E0RMG0"/>
<sequence>MAIAYPDGSHAPISDQPHQIPFRDWHDGLCQCSSDWKSCACVTLCTCCYMCYMFKRYNENVCTPLFIPTPIMMLRTYHRGRERIVGSLFRDCVTSAFCPWCSLCQLDRDMKYQEITRGYLDV</sequence>
<reference evidence="2" key="1">
    <citation type="submission" date="2019-03" db="EMBL/GenBank/DDBJ databases">
        <title>Improved annotation for the trematode Fasciola hepatica.</title>
        <authorList>
            <person name="Choi Y.-J."/>
            <person name="Martin J."/>
            <person name="Mitreva M."/>
        </authorList>
    </citation>
    <scope>NUCLEOTIDE SEQUENCE [LARGE SCALE GENOMIC DNA]</scope>
</reference>
<protein>
    <submittedName>
        <fullName evidence="2">Placenta-specific gene 8 protein</fullName>
    </submittedName>
</protein>
<dbReference type="PANTHER" id="PTHR15907">
    <property type="entry name" value="DUF614 FAMILY PROTEIN-RELATED"/>
    <property type="match status" value="1"/>
</dbReference>
<dbReference type="NCBIfam" id="TIGR01571">
    <property type="entry name" value="A_thal_Cys_rich"/>
    <property type="match status" value="1"/>
</dbReference>
<organism evidence="2 3">
    <name type="scientific">Fasciola hepatica</name>
    <name type="common">Liver fluke</name>
    <dbReference type="NCBI Taxonomy" id="6192"/>
    <lineage>
        <taxon>Eukaryota</taxon>
        <taxon>Metazoa</taxon>
        <taxon>Spiralia</taxon>
        <taxon>Lophotrochozoa</taxon>
        <taxon>Platyhelminthes</taxon>
        <taxon>Trematoda</taxon>
        <taxon>Digenea</taxon>
        <taxon>Plagiorchiida</taxon>
        <taxon>Echinostomata</taxon>
        <taxon>Echinostomatoidea</taxon>
        <taxon>Fasciolidae</taxon>
        <taxon>Fasciola</taxon>
    </lineage>
</organism>
<dbReference type="Proteomes" id="UP000230066">
    <property type="component" value="Unassembled WGS sequence"/>
</dbReference>
<evidence type="ECO:0000313" key="3">
    <source>
        <dbReference type="Proteomes" id="UP000230066"/>
    </source>
</evidence>
<gene>
    <name evidence="2" type="ORF">D915_001276</name>
</gene>
<dbReference type="EMBL" id="JXXN02000274">
    <property type="protein sequence ID" value="THD27961.1"/>
    <property type="molecule type" value="Genomic_DNA"/>
</dbReference>
<dbReference type="InterPro" id="IPR006461">
    <property type="entry name" value="PLAC_motif_containing"/>
</dbReference>
<evidence type="ECO:0000313" key="2">
    <source>
        <dbReference type="EMBL" id="THD27961.1"/>
    </source>
</evidence>
<evidence type="ECO:0000256" key="1">
    <source>
        <dbReference type="ARBA" id="ARBA00009024"/>
    </source>
</evidence>
<proteinExistence type="inferred from homology"/>
<keyword evidence="3" id="KW-1185">Reference proteome</keyword>